<evidence type="ECO:0000256" key="3">
    <source>
        <dbReference type="ARBA" id="ARBA00022670"/>
    </source>
</evidence>
<dbReference type="InterPro" id="IPR008754">
    <property type="entry name" value="Peptidase_M43"/>
</dbReference>
<keyword evidence="12" id="KW-1185">Reference proteome</keyword>
<evidence type="ECO:0000259" key="10">
    <source>
        <dbReference type="Pfam" id="PF05572"/>
    </source>
</evidence>
<keyword evidence="3" id="KW-0645">Protease</keyword>
<keyword evidence="8" id="KW-0482">Metalloprotease</keyword>
<protein>
    <recommendedName>
        <fullName evidence="10">Peptidase M43 pregnancy-associated plasma-A domain-containing protein</fullName>
    </recommendedName>
</protein>
<keyword evidence="6" id="KW-0378">Hydrolase</keyword>
<dbReference type="OrthoDB" id="536211at2759"/>
<proteinExistence type="inferred from homology"/>
<evidence type="ECO:0000313" key="12">
    <source>
        <dbReference type="Proteomes" id="UP000635477"/>
    </source>
</evidence>
<comment type="similarity">
    <text evidence="2">Belongs to the peptidase M43B family.</text>
</comment>
<dbReference type="GO" id="GO:0006508">
    <property type="term" value="P:proteolysis"/>
    <property type="evidence" value="ECO:0007669"/>
    <property type="project" value="UniProtKB-KW"/>
</dbReference>
<dbReference type="PANTHER" id="PTHR47466:SF1">
    <property type="entry name" value="METALLOPROTEASE MEP1 (AFU_ORTHOLOGUE AFUA_1G07730)-RELATED"/>
    <property type="match status" value="1"/>
</dbReference>
<organism evidence="11 12">
    <name type="scientific">Fusarium zealandicum</name>
    <dbReference type="NCBI Taxonomy" id="1053134"/>
    <lineage>
        <taxon>Eukaryota</taxon>
        <taxon>Fungi</taxon>
        <taxon>Dikarya</taxon>
        <taxon>Ascomycota</taxon>
        <taxon>Pezizomycotina</taxon>
        <taxon>Sordariomycetes</taxon>
        <taxon>Hypocreomycetidae</taxon>
        <taxon>Hypocreales</taxon>
        <taxon>Nectriaceae</taxon>
        <taxon>Fusarium</taxon>
        <taxon>Fusarium staphyleae species complex</taxon>
    </lineage>
</organism>
<evidence type="ECO:0000256" key="8">
    <source>
        <dbReference type="ARBA" id="ARBA00023049"/>
    </source>
</evidence>
<dbReference type="EMBL" id="JABEYC010000142">
    <property type="protein sequence ID" value="KAF4981963.1"/>
    <property type="molecule type" value="Genomic_DNA"/>
</dbReference>
<comment type="function">
    <text evidence="1">Secreted metalloproteinase that allows assimilation of proteinaceous substrates.</text>
</comment>
<evidence type="ECO:0000256" key="6">
    <source>
        <dbReference type="ARBA" id="ARBA00022801"/>
    </source>
</evidence>
<dbReference type="Gene3D" id="3.40.390.10">
    <property type="entry name" value="Collagenase (Catalytic Domain)"/>
    <property type="match status" value="1"/>
</dbReference>
<dbReference type="InterPro" id="IPR024079">
    <property type="entry name" value="MetalloPept_cat_dom_sf"/>
</dbReference>
<evidence type="ECO:0000256" key="1">
    <source>
        <dbReference type="ARBA" id="ARBA00003174"/>
    </source>
</evidence>
<reference evidence="11" key="2">
    <citation type="submission" date="2020-05" db="EMBL/GenBank/DDBJ databases">
        <authorList>
            <person name="Kim H.-S."/>
            <person name="Proctor R.H."/>
            <person name="Brown D.W."/>
        </authorList>
    </citation>
    <scope>NUCLEOTIDE SEQUENCE</scope>
    <source>
        <strain evidence="11">NRRL 22465</strain>
    </source>
</reference>
<evidence type="ECO:0000256" key="7">
    <source>
        <dbReference type="ARBA" id="ARBA00022833"/>
    </source>
</evidence>
<sequence length="238" mass="25952">MSTIRALRDTERATLGRRQETNIVVPVYIHAIINSTNSEDMLDNSVLEAQIAVLQDRFAPHDISFTLQGIDRIVDDDVARGYDSPNWRPHLASSRKGNYATLNLWYVTNMDPSIGGACTVPGANAVPGSVSQMLDGCTLQSYSVPGGRFDGKTYIGEISVHEIGHWFGLFHTFMGESCTGDGDLIDDTPAEASYILNACPVGKDTCPDQPGLDPIDNFMDYSGEGWPTDQDAQQLAHP</sequence>
<name>A0A8H4XNQ4_9HYPO</name>
<dbReference type="Proteomes" id="UP000635477">
    <property type="component" value="Unassembled WGS sequence"/>
</dbReference>
<evidence type="ECO:0000256" key="5">
    <source>
        <dbReference type="ARBA" id="ARBA00022729"/>
    </source>
</evidence>
<dbReference type="Pfam" id="PF05572">
    <property type="entry name" value="Peptidase_M43"/>
    <property type="match status" value="1"/>
</dbReference>
<feature type="domain" description="Peptidase M43 pregnancy-associated plasma-A" evidence="10">
    <location>
        <begin position="160"/>
        <end position="223"/>
    </location>
</feature>
<dbReference type="GO" id="GO:0046872">
    <property type="term" value="F:metal ion binding"/>
    <property type="evidence" value="ECO:0007669"/>
    <property type="project" value="UniProtKB-KW"/>
</dbReference>
<accession>A0A8H4XNQ4</accession>
<keyword evidence="4" id="KW-0479">Metal-binding</keyword>
<keyword evidence="9" id="KW-1015">Disulfide bond</keyword>
<evidence type="ECO:0000256" key="4">
    <source>
        <dbReference type="ARBA" id="ARBA00022723"/>
    </source>
</evidence>
<dbReference type="AlphaFoldDB" id="A0A8H4XNQ4"/>
<evidence type="ECO:0000313" key="11">
    <source>
        <dbReference type="EMBL" id="KAF4981963.1"/>
    </source>
</evidence>
<dbReference type="SUPFAM" id="SSF55486">
    <property type="entry name" value="Metalloproteases ('zincins'), catalytic domain"/>
    <property type="match status" value="1"/>
</dbReference>
<reference evidence="11" key="1">
    <citation type="journal article" date="2020" name="BMC Genomics">
        <title>Correction to: Identification and distribution of gene clusters required for synthesis of sphingolipid metabolism inhibitors in diverse species of the filamentous fungus Fusarium.</title>
        <authorList>
            <person name="Kim H.S."/>
            <person name="Lohmar J.M."/>
            <person name="Busman M."/>
            <person name="Brown D.W."/>
            <person name="Naumann T.A."/>
            <person name="Divon H.H."/>
            <person name="Lysoe E."/>
            <person name="Uhlig S."/>
            <person name="Proctor R.H."/>
        </authorList>
    </citation>
    <scope>NUCLEOTIDE SEQUENCE</scope>
    <source>
        <strain evidence="11">NRRL 22465</strain>
    </source>
</reference>
<evidence type="ECO:0000256" key="2">
    <source>
        <dbReference type="ARBA" id="ARBA00008721"/>
    </source>
</evidence>
<evidence type="ECO:0000256" key="9">
    <source>
        <dbReference type="ARBA" id="ARBA00023157"/>
    </source>
</evidence>
<dbReference type="GO" id="GO:0008237">
    <property type="term" value="F:metallopeptidase activity"/>
    <property type="evidence" value="ECO:0007669"/>
    <property type="project" value="UniProtKB-KW"/>
</dbReference>
<comment type="caution">
    <text evidence="11">The sequence shown here is derived from an EMBL/GenBank/DDBJ whole genome shotgun (WGS) entry which is preliminary data.</text>
</comment>
<gene>
    <name evidence="11" type="ORF">FZEAL_2309</name>
</gene>
<dbReference type="PANTHER" id="PTHR47466">
    <property type="match status" value="1"/>
</dbReference>
<keyword evidence="7" id="KW-0862">Zinc</keyword>
<keyword evidence="5" id="KW-0732">Signal</keyword>